<gene>
    <name evidence="1" type="ORF">PMAYCL1PPCAC_03268</name>
</gene>
<name>A0AAN4Z6Z0_9BILA</name>
<sequence length="123" mass="14119">HKKCCVPDGEKIRRTESGIDQRYLNVQKLELSRLINMRLTGINRCTQSYRDNAAEWTLADLSHLNAELEPRCWDFLSEILSMIKECLPMDGEYATVTFTPNLQRAEPSSGTFRVQNMGLIDPN</sequence>
<feature type="non-terminal residue" evidence="1">
    <location>
        <position position="1"/>
    </location>
</feature>
<keyword evidence="2" id="KW-1185">Reference proteome</keyword>
<feature type="non-terminal residue" evidence="1">
    <location>
        <position position="123"/>
    </location>
</feature>
<protein>
    <submittedName>
        <fullName evidence="1">Uncharacterized protein</fullName>
    </submittedName>
</protein>
<evidence type="ECO:0000313" key="1">
    <source>
        <dbReference type="EMBL" id="GMR33073.1"/>
    </source>
</evidence>
<dbReference type="AlphaFoldDB" id="A0AAN4Z6Z0"/>
<organism evidence="1 2">
    <name type="scientific">Pristionchus mayeri</name>
    <dbReference type="NCBI Taxonomy" id="1317129"/>
    <lineage>
        <taxon>Eukaryota</taxon>
        <taxon>Metazoa</taxon>
        <taxon>Ecdysozoa</taxon>
        <taxon>Nematoda</taxon>
        <taxon>Chromadorea</taxon>
        <taxon>Rhabditida</taxon>
        <taxon>Rhabditina</taxon>
        <taxon>Diplogasteromorpha</taxon>
        <taxon>Diplogasteroidea</taxon>
        <taxon>Neodiplogasteridae</taxon>
        <taxon>Pristionchus</taxon>
    </lineage>
</organism>
<comment type="caution">
    <text evidence="1">The sequence shown here is derived from an EMBL/GenBank/DDBJ whole genome shotgun (WGS) entry which is preliminary data.</text>
</comment>
<proteinExistence type="predicted"/>
<reference evidence="2" key="1">
    <citation type="submission" date="2022-10" db="EMBL/GenBank/DDBJ databases">
        <title>Genome assembly of Pristionchus species.</title>
        <authorList>
            <person name="Yoshida K."/>
            <person name="Sommer R.J."/>
        </authorList>
    </citation>
    <scope>NUCLEOTIDE SEQUENCE [LARGE SCALE GENOMIC DNA]</scope>
    <source>
        <strain evidence="2">RS5460</strain>
    </source>
</reference>
<dbReference type="EMBL" id="BTRK01000001">
    <property type="protein sequence ID" value="GMR33073.1"/>
    <property type="molecule type" value="Genomic_DNA"/>
</dbReference>
<accession>A0AAN4Z6Z0</accession>
<evidence type="ECO:0000313" key="2">
    <source>
        <dbReference type="Proteomes" id="UP001328107"/>
    </source>
</evidence>
<dbReference type="Proteomes" id="UP001328107">
    <property type="component" value="Unassembled WGS sequence"/>
</dbReference>